<accession>A0ABU3PK86</accession>
<feature type="region of interest" description="Disordered" evidence="3">
    <location>
        <begin position="116"/>
        <end position="140"/>
    </location>
</feature>
<dbReference type="Gene3D" id="1.10.1200.10">
    <property type="entry name" value="ACP-like"/>
    <property type="match status" value="1"/>
</dbReference>
<dbReference type="EMBL" id="JAVXZY010000019">
    <property type="protein sequence ID" value="MDT9002461.1"/>
    <property type="molecule type" value="Genomic_DNA"/>
</dbReference>
<gene>
    <name evidence="5" type="ORF">RQP53_24480</name>
</gene>
<dbReference type="InterPro" id="IPR020806">
    <property type="entry name" value="PKS_PP-bd"/>
</dbReference>
<reference evidence="5" key="1">
    <citation type="submission" date="2023-09" db="EMBL/GenBank/DDBJ databases">
        <title>Paucibacter sp. APW11 Genome sequencing and assembly.</title>
        <authorList>
            <person name="Kim I."/>
        </authorList>
    </citation>
    <scope>NUCLEOTIDE SEQUENCE</scope>
    <source>
        <strain evidence="5">APW11</strain>
    </source>
</reference>
<sequence length="140" mass="15405">VAARAYEAPQGEVEQTLAAIWGELLKLQRIGRRDNFFELGGSSLLATQVMLQMRKAFEIDMPLIQLFQTPVLSDLAELVVTAVVQRFESSDVEALSAELGDLSEDEIEALLQQERALAQQGRDADTRDTPTSNDASLNAK</sequence>
<proteinExistence type="predicted"/>
<keyword evidence="1" id="KW-0596">Phosphopantetheine</keyword>
<feature type="compositionally biased region" description="Polar residues" evidence="3">
    <location>
        <begin position="129"/>
        <end position="140"/>
    </location>
</feature>
<evidence type="ECO:0000256" key="2">
    <source>
        <dbReference type="ARBA" id="ARBA00022553"/>
    </source>
</evidence>
<dbReference type="InterPro" id="IPR009081">
    <property type="entry name" value="PP-bd_ACP"/>
</dbReference>
<dbReference type="Proteomes" id="UP001246372">
    <property type="component" value="Unassembled WGS sequence"/>
</dbReference>
<organism evidence="5 6">
    <name type="scientific">Roseateles aquae</name>
    <dbReference type="NCBI Taxonomy" id="3077235"/>
    <lineage>
        <taxon>Bacteria</taxon>
        <taxon>Pseudomonadati</taxon>
        <taxon>Pseudomonadota</taxon>
        <taxon>Betaproteobacteria</taxon>
        <taxon>Burkholderiales</taxon>
        <taxon>Sphaerotilaceae</taxon>
        <taxon>Roseateles</taxon>
    </lineage>
</organism>
<dbReference type="PANTHER" id="PTHR45527">
    <property type="entry name" value="NONRIBOSOMAL PEPTIDE SYNTHETASE"/>
    <property type="match status" value="1"/>
</dbReference>
<evidence type="ECO:0000259" key="4">
    <source>
        <dbReference type="PROSITE" id="PS50075"/>
    </source>
</evidence>
<dbReference type="PANTHER" id="PTHR45527:SF1">
    <property type="entry name" value="FATTY ACID SYNTHASE"/>
    <property type="match status" value="1"/>
</dbReference>
<evidence type="ECO:0000313" key="6">
    <source>
        <dbReference type="Proteomes" id="UP001246372"/>
    </source>
</evidence>
<keyword evidence="6" id="KW-1185">Reference proteome</keyword>
<evidence type="ECO:0000256" key="1">
    <source>
        <dbReference type="ARBA" id="ARBA00022450"/>
    </source>
</evidence>
<dbReference type="SUPFAM" id="SSF47336">
    <property type="entry name" value="ACP-like"/>
    <property type="match status" value="1"/>
</dbReference>
<evidence type="ECO:0000313" key="5">
    <source>
        <dbReference type="EMBL" id="MDT9002461.1"/>
    </source>
</evidence>
<name>A0ABU3PK86_9BURK</name>
<dbReference type="PROSITE" id="PS50075">
    <property type="entry name" value="CARRIER"/>
    <property type="match status" value="1"/>
</dbReference>
<comment type="caution">
    <text evidence="5">The sequence shown here is derived from an EMBL/GenBank/DDBJ whole genome shotgun (WGS) entry which is preliminary data.</text>
</comment>
<dbReference type="RefSeq" id="WP_315653358.1">
    <property type="nucleotide sequence ID" value="NZ_JAVXZY010000019.1"/>
</dbReference>
<feature type="non-terminal residue" evidence="5">
    <location>
        <position position="1"/>
    </location>
</feature>
<dbReference type="InterPro" id="IPR036736">
    <property type="entry name" value="ACP-like_sf"/>
</dbReference>
<evidence type="ECO:0000256" key="3">
    <source>
        <dbReference type="SAM" id="MobiDB-lite"/>
    </source>
</evidence>
<dbReference type="SMART" id="SM00823">
    <property type="entry name" value="PKS_PP"/>
    <property type="match status" value="1"/>
</dbReference>
<dbReference type="Pfam" id="PF00550">
    <property type="entry name" value="PP-binding"/>
    <property type="match status" value="1"/>
</dbReference>
<keyword evidence="2" id="KW-0597">Phosphoprotein</keyword>
<feature type="domain" description="Carrier" evidence="4">
    <location>
        <begin position="8"/>
        <end position="83"/>
    </location>
</feature>
<protein>
    <submittedName>
        <fullName evidence="5">Phosphopantetheine-binding protein</fullName>
    </submittedName>
</protein>